<comment type="caution">
    <text evidence="2">The sequence shown here is derived from an EMBL/GenBank/DDBJ whole genome shotgun (WGS) entry which is preliminary data.</text>
</comment>
<name>A0AAV4PAY4_CAEEX</name>
<proteinExistence type="predicted"/>
<reference evidence="2 3" key="1">
    <citation type="submission" date="2021-06" db="EMBL/GenBank/DDBJ databases">
        <title>Caerostris extrusa draft genome.</title>
        <authorList>
            <person name="Kono N."/>
            <person name="Arakawa K."/>
        </authorList>
    </citation>
    <scope>NUCLEOTIDE SEQUENCE [LARGE SCALE GENOMIC DNA]</scope>
</reference>
<keyword evidence="3" id="KW-1185">Reference proteome</keyword>
<protein>
    <submittedName>
        <fullName evidence="2">Uncharacterized protein</fullName>
    </submittedName>
</protein>
<sequence length="100" mass="10776">MNRADTVNPSFQTSPSPCINSVTPSQRYASGEPVNCRDTDTDANSGTCHRPPKAGQHAIQLAPSVEWELSIEKGIGHDFIDCIDDGMINLEISSLGLNSF</sequence>
<feature type="compositionally biased region" description="Polar residues" evidence="1">
    <location>
        <begin position="1"/>
        <end position="28"/>
    </location>
</feature>
<gene>
    <name evidence="2" type="ORF">CEXT_264101</name>
</gene>
<dbReference type="AlphaFoldDB" id="A0AAV4PAY4"/>
<organism evidence="2 3">
    <name type="scientific">Caerostris extrusa</name>
    <name type="common">Bark spider</name>
    <name type="synonym">Caerostris bankana</name>
    <dbReference type="NCBI Taxonomy" id="172846"/>
    <lineage>
        <taxon>Eukaryota</taxon>
        <taxon>Metazoa</taxon>
        <taxon>Ecdysozoa</taxon>
        <taxon>Arthropoda</taxon>
        <taxon>Chelicerata</taxon>
        <taxon>Arachnida</taxon>
        <taxon>Araneae</taxon>
        <taxon>Araneomorphae</taxon>
        <taxon>Entelegynae</taxon>
        <taxon>Araneoidea</taxon>
        <taxon>Araneidae</taxon>
        <taxon>Caerostris</taxon>
    </lineage>
</organism>
<accession>A0AAV4PAY4</accession>
<dbReference type="EMBL" id="BPLR01004201">
    <property type="protein sequence ID" value="GIX93138.1"/>
    <property type="molecule type" value="Genomic_DNA"/>
</dbReference>
<evidence type="ECO:0000313" key="3">
    <source>
        <dbReference type="Proteomes" id="UP001054945"/>
    </source>
</evidence>
<evidence type="ECO:0000256" key="1">
    <source>
        <dbReference type="SAM" id="MobiDB-lite"/>
    </source>
</evidence>
<dbReference type="Proteomes" id="UP001054945">
    <property type="component" value="Unassembled WGS sequence"/>
</dbReference>
<evidence type="ECO:0000313" key="2">
    <source>
        <dbReference type="EMBL" id="GIX93138.1"/>
    </source>
</evidence>
<feature type="region of interest" description="Disordered" evidence="1">
    <location>
        <begin position="1"/>
        <end position="57"/>
    </location>
</feature>